<feature type="transmembrane region" description="Helical" evidence="1">
    <location>
        <begin position="6"/>
        <end position="27"/>
    </location>
</feature>
<proteinExistence type="predicted"/>
<dbReference type="RefSeq" id="WP_002905332.1">
    <property type="nucleotide sequence ID" value="NZ_GL872376.1"/>
</dbReference>
<organism evidence="2 3">
    <name type="scientific">Streptococcus sanguinis SK72</name>
    <dbReference type="NCBI Taxonomy" id="888809"/>
    <lineage>
        <taxon>Bacteria</taxon>
        <taxon>Bacillati</taxon>
        <taxon>Bacillota</taxon>
        <taxon>Bacilli</taxon>
        <taxon>Lactobacillales</taxon>
        <taxon>Streptococcaceae</taxon>
        <taxon>Streptococcus</taxon>
    </lineage>
</organism>
<feature type="transmembrane region" description="Helical" evidence="1">
    <location>
        <begin position="48"/>
        <end position="67"/>
    </location>
</feature>
<dbReference type="Proteomes" id="UP000003332">
    <property type="component" value="Unassembled WGS sequence"/>
</dbReference>
<evidence type="ECO:0000313" key="3">
    <source>
        <dbReference type="Proteomes" id="UP000003332"/>
    </source>
</evidence>
<dbReference type="EMBL" id="AEXV01000011">
    <property type="protein sequence ID" value="EGD28868.1"/>
    <property type="molecule type" value="Genomic_DNA"/>
</dbReference>
<reference evidence="2 3" key="1">
    <citation type="submission" date="2011-02" db="EMBL/GenBank/DDBJ databases">
        <authorList>
            <person name="Muzny D."/>
            <person name="Qin X."/>
            <person name="Deng J."/>
            <person name="Jiang H."/>
            <person name="Liu Y."/>
            <person name="Qu J."/>
            <person name="Song X.-Z."/>
            <person name="Zhang L."/>
            <person name="Thornton R."/>
            <person name="Coyle M."/>
            <person name="Francisco L."/>
            <person name="Jackson L."/>
            <person name="Javaid M."/>
            <person name="Korchina V."/>
            <person name="Kovar C."/>
            <person name="Mata R."/>
            <person name="Mathew T."/>
            <person name="Ngo R."/>
            <person name="Nguyen L."/>
            <person name="Nguyen N."/>
            <person name="Okwuonu G."/>
            <person name="Ongeri F."/>
            <person name="Pham C."/>
            <person name="Simmons D."/>
            <person name="Wilczek-Boney K."/>
            <person name="Hale W."/>
            <person name="Jakkamsetti A."/>
            <person name="Pham P."/>
            <person name="Ruth R."/>
            <person name="San Lucas F."/>
            <person name="Warren J."/>
            <person name="Zhang J."/>
            <person name="Zhao Z."/>
            <person name="Zhou C."/>
            <person name="Zhu D."/>
            <person name="Lee S."/>
            <person name="Bess C."/>
            <person name="Blankenburg K."/>
            <person name="Forbes L."/>
            <person name="Fu Q."/>
            <person name="Gubbala S."/>
            <person name="Hirani K."/>
            <person name="Jayaseelan J.C."/>
            <person name="Lara F."/>
            <person name="Munidasa M."/>
            <person name="Palculict T."/>
            <person name="Patil S."/>
            <person name="Pu L.-L."/>
            <person name="Saada N."/>
            <person name="Tang L."/>
            <person name="Weissenberger G."/>
            <person name="Zhu Y."/>
            <person name="Hemphill L."/>
            <person name="Shang Y."/>
            <person name="Youmans B."/>
            <person name="Ayvaz T."/>
            <person name="Ross M."/>
            <person name="Santibanez J."/>
            <person name="Aqrawi P."/>
            <person name="Gross S."/>
            <person name="Joshi V."/>
            <person name="Fowler G."/>
            <person name="Nazareth L."/>
            <person name="Reid J."/>
            <person name="Worley K."/>
            <person name="Petrosino J."/>
            <person name="Highlander S."/>
            <person name="Gibbs R."/>
        </authorList>
    </citation>
    <scope>NUCLEOTIDE SEQUENCE [LARGE SCALE GENOMIC DNA]</scope>
    <source>
        <strain evidence="2 3">SK72</strain>
    </source>
</reference>
<sequence>MEIFTTIIRFLGIGINIGGALFIAEGWQTYAAGKSSNSPNERLQGQNSMIYGGMMIAGGTIVMTYVANQIAALG</sequence>
<dbReference type="AlphaFoldDB" id="F0I3V1"/>
<evidence type="ECO:0000313" key="2">
    <source>
        <dbReference type="EMBL" id="EGD28868.1"/>
    </source>
</evidence>
<gene>
    <name evidence="2" type="ORF">HMPREF9381_1841</name>
</gene>
<evidence type="ECO:0000256" key="1">
    <source>
        <dbReference type="SAM" id="Phobius"/>
    </source>
</evidence>
<dbReference type="HOGENOM" id="CLU_2686221_0_0_9"/>
<keyword evidence="1" id="KW-0472">Membrane</keyword>
<accession>F0I3V1</accession>
<dbReference type="PATRIC" id="fig|888809.3.peg.1798"/>
<comment type="caution">
    <text evidence="2">The sequence shown here is derived from an EMBL/GenBank/DDBJ whole genome shotgun (WGS) entry which is preliminary data.</text>
</comment>
<name>F0I3V1_STRSA</name>
<protein>
    <submittedName>
        <fullName evidence="2">Uncharacterized protein</fullName>
    </submittedName>
</protein>
<keyword evidence="1" id="KW-0812">Transmembrane</keyword>
<keyword evidence="1" id="KW-1133">Transmembrane helix</keyword>